<evidence type="ECO:0000313" key="1">
    <source>
        <dbReference type="EMBL" id="KAH7125951.1"/>
    </source>
</evidence>
<proteinExistence type="predicted"/>
<reference evidence="1" key="1">
    <citation type="journal article" date="2021" name="Nat. Commun.">
        <title>Genetic determinants of endophytism in the Arabidopsis root mycobiome.</title>
        <authorList>
            <person name="Mesny F."/>
            <person name="Miyauchi S."/>
            <person name="Thiergart T."/>
            <person name="Pickel B."/>
            <person name="Atanasova L."/>
            <person name="Karlsson M."/>
            <person name="Huettel B."/>
            <person name="Barry K.W."/>
            <person name="Haridas S."/>
            <person name="Chen C."/>
            <person name="Bauer D."/>
            <person name="Andreopoulos W."/>
            <person name="Pangilinan J."/>
            <person name="LaButti K."/>
            <person name="Riley R."/>
            <person name="Lipzen A."/>
            <person name="Clum A."/>
            <person name="Drula E."/>
            <person name="Henrissat B."/>
            <person name="Kohler A."/>
            <person name="Grigoriev I.V."/>
            <person name="Martin F.M."/>
            <person name="Hacquard S."/>
        </authorList>
    </citation>
    <scope>NUCLEOTIDE SEQUENCE</scope>
    <source>
        <strain evidence="1">MPI-CAGE-AT-0147</strain>
    </source>
</reference>
<dbReference type="Proteomes" id="UP000738349">
    <property type="component" value="Unassembled WGS sequence"/>
</dbReference>
<accession>A0A9P9DWW5</accession>
<dbReference type="OrthoDB" id="3559235at2759"/>
<protein>
    <submittedName>
        <fullName evidence="1">Uncharacterized protein</fullName>
    </submittedName>
</protein>
<dbReference type="AlphaFoldDB" id="A0A9P9DWW5"/>
<comment type="caution">
    <text evidence="1">The sequence shown here is derived from an EMBL/GenBank/DDBJ whole genome shotgun (WGS) entry which is preliminary data.</text>
</comment>
<name>A0A9P9DWW5_9HYPO</name>
<sequence length="386" mass="41984">MADPISAAAAGTEAVKLCLELVRRVTTAIDLQKTGNSKLDTICNDLNSVRDVVKLVEGQEQLKTKGVLKAVTNIQKITMNVDKHVERVRGKSTAGSKARQITHQFMKGPGEWEILRVMMINLTAAKATLSLHIQLAHVGLMVAQGHGNVSVVNINVLKATNQNVEKFLGAGKGLVIAEVFKDKQPDEKGMIYLTSEECDALPFADIDPSDAGGQPGTIEVLNNRTYDQALQINGLVGEKVWSKFKSNLVIENNEARGFSTQINVPTNKGTWDDALQNRLEMAKIVTAAGGGGGMSQPPPYGQMSYYPAPPPMPGTQWYGQQQNPWGQPFPAAMQGGTKMEDVPRTFTAPPGQQPQIPYYAMYPVNQHMVDPSSQQVNPSTKMETED</sequence>
<evidence type="ECO:0000313" key="2">
    <source>
        <dbReference type="Proteomes" id="UP000738349"/>
    </source>
</evidence>
<organism evidence="1 2">
    <name type="scientific">Dactylonectria macrodidyma</name>
    <dbReference type="NCBI Taxonomy" id="307937"/>
    <lineage>
        <taxon>Eukaryota</taxon>
        <taxon>Fungi</taxon>
        <taxon>Dikarya</taxon>
        <taxon>Ascomycota</taxon>
        <taxon>Pezizomycotina</taxon>
        <taxon>Sordariomycetes</taxon>
        <taxon>Hypocreomycetidae</taxon>
        <taxon>Hypocreales</taxon>
        <taxon>Nectriaceae</taxon>
        <taxon>Dactylonectria</taxon>
    </lineage>
</organism>
<keyword evidence="2" id="KW-1185">Reference proteome</keyword>
<gene>
    <name evidence="1" type="ORF">EDB81DRAFT_698417</name>
</gene>
<dbReference type="EMBL" id="JAGMUV010000020">
    <property type="protein sequence ID" value="KAH7125951.1"/>
    <property type="molecule type" value="Genomic_DNA"/>
</dbReference>